<reference evidence="6" key="2">
    <citation type="journal article" date="2019" name="Int. J. Syst. Evol. Microbiol.">
        <title>The Global Catalogue of Microorganisms (GCM) 10K type strain sequencing project: providing services to taxonomists for standard genome sequencing and annotation.</title>
        <authorList>
            <consortium name="The Broad Institute Genomics Platform"/>
            <consortium name="The Broad Institute Genome Sequencing Center for Infectious Disease"/>
            <person name="Wu L."/>
            <person name="Ma J."/>
        </authorList>
    </citation>
    <scope>NUCLEOTIDE SEQUENCE [LARGE SCALE GENOMIC DNA]</scope>
    <source>
        <strain evidence="6">NBRC 107710</strain>
    </source>
</reference>
<protein>
    <submittedName>
        <fullName evidence="4">Uncharacterized protein</fullName>
    </submittedName>
</protein>
<organism evidence="4 5">
    <name type="scientific">Methylobacterium brachythecii</name>
    <dbReference type="NCBI Taxonomy" id="1176177"/>
    <lineage>
        <taxon>Bacteria</taxon>
        <taxon>Pseudomonadati</taxon>
        <taxon>Pseudomonadota</taxon>
        <taxon>Alphaproteobacteria</taxon>
        <taxon>Hyphomicrobiales</taxon>
        <taxon>Methylobacteriaceae</taxon>
        <taxon>Methylobacterium</taxon>
    </lineage>
</organism>
<reference evidence="3" key="4">
    <citation type="submission" date="2023-01" db="EMBL/GenBank/DDBJ databases">
        <title>Draft genome sequence of Methylobacterium brachythecii strain NBRC 107710.</title>
        <authorList>
            <person name="Sun Q."/>
            <person name="Mori K."/>
        </authorList>
    </citation>
    <scope>NUCLEOTIDE SEQUENCE</scope>
    <source>
        <strain evidence="3">NBRC 107710</strain>
    </source>
</reference>
<dbReference type="EMBL" id="JACIDN010000002">
    <property type="protein sequence ID" value="MBB3901606.1"/>
    <property type="molecule type" value="Genomic_DNA"/>
</dbReference>
<keyword evidence="6" id="KW-1185">Reference proteome</keyword>
<gene>
    <name evidence="3" type="ORF">GCM10007884_20220</name>
    <name evidence="4" type="ORF">GGR33_001092</name>
</gene>
<evidence type="ECO:0000313" key="5">
    <source>
        <dbReference type="Proteomes" id="UP000517759"/>
    </source>
</evidence>
<dbReference type="Proteomes" id="UP001156881">
    <property type="component" value="Unassembled WGS sequence"/>
</dbReference>
<reference evidence="3" key="1">
    <citation type="journal article" date="2014" name="Int. J. Syst. Evol. Microbiol.">
        <title>Complete genome of a new Firmicutes species belonging to the dominant human colonic microbiota ('Ruminococcus bicirculans') reveals two chromosomes and a selective capacity to utilize plant glucans.</title>
        <authorList>
            <consortium name="NISC Comparative Sequencing Program"/>
            <person name="Wegmann U."/>
            <person name="Louis P."/>
            <person name="Goesmann A."/>
            <person name="Henrissat B."/>
            <person name="Duncan S.H."/>
            <person name="Flint H.J."/>
        </authorList>
    </citation>
    <scope>NUCLEOTIDE SEQUENCE</scope>
    <source>
        <strain evidence="3">NBRC 107710</strain>
    </source>
</reference>
<dbReference type="Proteomes" id="UP000517759">
    <property type="component" value="Unassembled WGS sequence"/>
</dbReference>
<feature type="signal peptide" evidence="2">
    <location>
        <begin position="1"/>
        <end position="21"/>
    </location>
</feature>
<reference evidence="4 5" key="3">
    <citation type="submission" date="2020-08" db="EMBL/GenBank/DDBJ databases">
        <title>Genomic Encyclopedia of Type Strains, Phase IV (KMG-IV): sequencing the most valuable type-strain genomes for metagenomic binning, comparative biology and taxonomic classification.</title>
        <authorList>
            <person name="Goeker M."/>
        </authorList>
    </citation>
    <scope>NUCLEOTIDE SEQUENCE [LARGE SCALE GENOMIC DNA]</scope>
    <source>
        <strain evidence="4 5">DSM 24105</strain>
    </source>
</reference>
<dbReference type="RefSeq" id="WP_183502684.1">
    <property type="nucleotide sequence ID" value="NZ_BSPG01000008.1"/>
</dbReference>
<comment type="caution">
    <text evidence="4">The sequence shown here is derived from an EMBL/GenBank/DDBJ whole genome shotgun (WGS) entry which is preliminary data.</text>
</comment>
<evidence type="ECO:0000313" key="3">
    <source>
        <dbReference type="EMBL" id="GLS44036.1"/>
    </source>
</evidence>
<accession>A0A7W6AIM1</accession>
<feature type="chain" id="PRO_5031205961" evidence="2">
    <location>
        <begin position="22"/>
        <end position="146"/>
    </location>
</feature>
<feature type="region of interest" description="Disordered" evidence="1">
    <location>
        <begin position="125"/>
        <end position="146"/>
    </location>
</feature>
<dbReference type="AlphaFoldDB" id="A0A7W6AIM1"/>
<evidence type="ECO:0000256" key="2">
    <source>
        <dbReference type="SAM" id="SignalP"/>
    </source>
</evidence>
<sequence>MMFRILLIAGLLAEATLPAAAEDAAPPKPIRNAPAPQALTLAAYVYAASNVCGYRIGVPEFDALLAKMNVKAEDVGPRGAFGSHIQGMFTMMSNDMALHREQSCIAVAGEYGPEGNIAKNVLQPVAAGETPPAPPPAKAPEAAPAK</sequence>
<dbReference type="EMBL" id="BSPG01000008">
    <property type="protein sequence ID" value="GLS44036.1"/>
    <property type="molecule type" value="Genomic_DNA"/>
</dbReference>
<proteinExistence type="predicted"/>
<evidence type="ECO:0000256" key="1">
    <source>
        <dbReference type="SAM" id="MobiDB-lite"/>
    </source>
</evidence>
<keyword evidence="2" id="KW-0732">Signal</keyword>
<name>A0A7W6AIM1_9HYPH</name>
<evidence type="ECO:0000313" key="4">
    <source>
        <dbReference type="EMBL" id="MBB3901606.1"/>
    </source>
</evidence>
<evidence type="ECO:0000313" key="6">
    <source>
        <dbReference type="Proteomes" id="UP001156881"/>
    </source>
</evidence>